<sequence length="381" mass="41002">MGSSQSSDRRRQSPPPAPPVQPSYTTQAYPPPPVYPAAPGQYPPPPIPQPHYYGGGVPMPQVTQPYPMYRPPVMQMPMPQPPYAPQQYGQPPRPVQTQECQTATIRNQVNLKKQTLALEATSQPGVYSITFSFDASAPCRVTTFVCAREDPRRACKITSPFTPAPAISYARGLNHKFPNTPTAAASGHVVNTTSPHATARELTSVSNDTFPVIIRLEALSEEAAAEGRSLESLESGCELPNWVQSQTTYAKLVKEDDGSWGLRVIKQKIWVKGTAYELQEIYGMEQNKAAGTGAAGADGYEDLDGNECVICMSAPRDTTALPCRHMCMCHSCASALKTQTNKCPICRNEIESLLHIKINKSTTPAAAGAGQGAAASSTTPA</sequence>
<dbReference type="GO" id="GO:0016567">
    <property type="term" value="P:protein ubiquitination"/>
    <property type="evidence" value="ECO:0007669"/>
    <property type="project" value="TreeGrafter"/>
</dbReference>
<comment type="similarity">
    <text evidence="11">Belongs to the RING-type zinc finger family. LOG2 subfamily.</text>
</comment>
<feature type="region of interest" description="Disordered" evidence="13">
    <location>
        <begin position="1"/>
        <end position="49"/>
    </location>
</feature>
<dbReference type="SUPFAM" id="SSF57850">
    <property type="entry name" value="RING/U-box"/>
    <property type="match status" value="1"/>
</dbReference>
<dbReference type="Pfam" id="PF13920">
    <property type="entry name" value="zf-C3HC4_3"/>
    <property type="match status" value="1"/>
</dbReference>
<evidence type="ECO:0000259" key="14">
    <source>
        <dbReference type="PROSITE" id="PS50089"/>
    </source>
</evidence>
<evidence type="ECO:0000256" key="1">
    <source>
        <dbReference type="ARBA" id="ARBA00000900"/>
    </source>
</evidence>
<dbReference type="AlphaFoldDB" id="A0A9W6BFH7"/>
<dbReference type="InterPro" id="IPR045195">
    <property type="entry name" value="LOG2-like_mRING_C3HC5"/>
</dbReference>
<keyword evidence="10" id="KW-0449">Lipoprotein</keyword>
<evidence type="ECO:0000256" key="5">
    <source>
        <dbReference type="ARBA" id="ARBA00022707"/>
    </source>
</evidence>
<dbReference type="InterPro" id="IPR013083">
    <property type="entry name" value="Znf_RING/FYVE/PHD"/>
</dbReference>
<keyword evidence="16" id="KW-1185">Reference proteome</keyword>
<dbReference type="EC" id="2.3.2.27" evidence="3"/>
<proteinExistence type="inferred from homology"/>
<keyword evidence="5" id="KW-0519">Myristate</keyword>
<dbReference type="PANTHER" id="PTHR22996:SF0">
    <property type="entry name" value="RE60872P-RELATED"/>
    <property type="match status" value="1"/>
</dbReference>
<protein>
    <recommendedName>
        <fullName evidence="3">RING-type E3 ubiquitin transferase</fullName>
        <ecNumber evidence="3">2.3.2.27</ecNumber>
    </recommendedName>
</protein>
<keyword evidence="9" id="KW-0862">Zinc</keyword>
<name>A0A9W6BFH7_9CHLO</name>
<evidence type="ECO:0000256" key="8">
    <source>
        <dbReference type="ARBA" id="ARBA00022786"/>
    </source>
</evidence>
<dbReference type="PROSITE" id="PS50089">
    <property type="entry name" value="ZF_RING_2"/>
    <property type="match status" value="1"/>
</dbReference>
<evidence type="ECO:0000256" key="4">
    <source>
        <dbReference type="ARBA" id="ARBA00022679"/>
    </source>
</evidence>
<evidence type="ECO:0000256" key="7">
    <source>
        <dbReference type="ARBA" id="ARBA00022771"/>
    </source>
</evidence>
<evidence type="ECO:0000313" key="15">
    <source>
        <dbReference type="EMBL" id="GLC51281.1"/>
    </source>
</evidence>
<comment type="pathway">
    <text evidence="2">Protein modification; protein ubiquitination.</text>
</comment>
<evidence type="ECO:0000256" key="11">
    <source>
        <dbReference type="ARBA" id="ARBA00025721"/>
    </source>
</evidence>
<accession>A0A9W6BFH7</accession>
<evidence type="ECO:0000256" key="12">
    <source>
        <dbReference type="PROSITE-ProRule" id="PRU00175"/>
    </source>
</evidence>
<dbReference type="GO" id="GO:0061630">
    <property type="term" value="F:ubiquitin protein ligase activity"/>
    <property type="evidence" value="ECO:0007669"/>
    <property type="project" value="UniProtKB-EC"/>
</dbReference>
<evidence type="ECO:0000256" key="2">
    <source>
        <dbReference type="ARBA" id="ARBA00004906"/>
    </source>
</evidence>
<keyword evidence="8" id="KW-0833">Ubl conjugation pathway</keyword>
<evidence type="ECO:0000256" key="9">
    <source>
        <dbReference type="ARBA" id="ARBA00022833"/>
    </source>
</evidence>
<evidence type="ECO:0000256" key="10">
    <source>
        <dbReference type="ARBA" id="ARBA00023288"/>
    </source>
</evidence>
<gene>
    <name evidence="15" type="primary">PLEST004577</name>
    <name evidence="15" type="ORF">PLESTB_000485600</name>
</gene>
<evidence type="ECO:0000313" key="16">
    <source>
        <dbReference type="Proteomes" id="UP001165080"/>
    </source>
</evidence>
<reference evidence="15 16" key="1">
    <citation type="journal article" date="2023" name="Commun. Biol.">
        <title>Reorganization of the ancestral sex-determining regions during the evolution of trioecy in Pleodorina starrii.</title>
        <authorList>
            <person name="Takahashi K."/>
            <person name="Suzuki S."/>
            <person name="Kawai-Toyooka H."/>
            <person name="Yamamoto K."/>
            <person name="Hamaji T."/>
            <person name="Ootsuki R."/>
            <person name="Yamaguchi H."/>
            <person name="Kawachi M."/>
            <person name="Higashiyama T."/>
            <person name="Nozaki H."/>
        </authorList>
    </citation>
    <scope>NUCLEOTIDE SEQUENCE [LARGE SCALE GENOMIC DNA]</scope>
    <source>
        <strain evidence="15 16">NIES-4479</strain>
    </source>
</reference>
<keyword evidence="4" id="KW-0808">Transferase</keyword>
<dbReference type="InterPro" id="IPR058981">
    <property type="entry name" value="MGRN1/RNF157-like_N"/>
</dbReference>
<keyword evidence="6" id="KW-0479">Metal-binding</keyword>
<dbReference type="FunFam" id="3.30.40.10:FF:000115">
    <property type="entry name" value="probable E3 ubiquitin-protein ligase LOG2"/>
    <property type="match status" value="1"/>
</dbReference>
<evidence type="ECO:0000256" key="3">
    <source>
        <dbReference type="ARBA" id="ARBA00012483"/>
    </source>
</evidence>
<dbReference type="InterPro" id="IPR001841">
    <property type="entry name" value="Znf_RING"/>
</dbReference>
<organism evidence="15 16">
    <name type="scientific">Pleodorina starrii</name>
    <dbReference type="NCBI Taxonomy" id="330485"/>
    <lineage>
        <taxon>Eukaryota</taxon>
        <taxon>Viridiplantae</taxon>
        <taxon>Chlorophyta</taxon>
        <taxon>core chlorophytes</taxon>
        <taxon>Chlorophyceae</taxon>
        <taxon>CS clade</taxon>
        <taxon>Chlamydomonadales</taxon>
        <taxon>Volvocaceae</taxon>
        <taxon>Pleodorina</taxon>
    </lineage>
</organism>
<feature type="compositionally biased region" description="Pro residues" evidence="13">
    <location>
        <begin position="29"/>
        <end position="49"/>
    </location>
</feature>
<dbReference type="SMART" id="SM00184">
    <property type="entry name" value="RING"/>
    <property type="match status" value="1"/>
</dbReference>
<dbReference type="Pfam" id="PF26192">
    <property type="entry name" value="RNF157-like_N"/>
    <property type="match status" value="1"/>
</dbReference>
<feature type="domain" description="RING-type" evidence="14">
    <location>
        <begin position="308"/>
        <end position="347"/>
    </location>
</feature>
<dbReference type="OrthoDB" id="1711136at2759"/>
<dbReference type="EMBL" id="BRXU01000004">
    <property type="protein sequence ID" value="GLC51281.1"/>
    <property type="molecule type" value="Genomic_DNA"/>
</dbReference>
<comment type="catalytic activity">
    <reaction evidence="1">
        <text>S-ubiquitinyl-[E2 ubiquitin-conjugating enzyme]-L-cysteine + [acceptor protein]-L-lysine = [E2 ubiquitin-conjugating enzyme]-L-cysteine + N(6)-ubiquitinyl-[acceptor protein]-L-lysine.</text>
        <dbReference type="EC" id="2.3.2.27"/>
    </reaction>
</comment>
<dbReference type="CDD" id="cd16789">
    <property type="entry name" value="mRING-HC-C3HC5_MGRN1-like"/>
    <property type="match status" value="1"/>
</dbReference>
<dbReference type="Proteomes" id="UP001165080">
    <property type="component" value="Unassembled WGS sequence"/>
</dbReference>
<dbReference type="Gene3D" id="3.30.40.10">
    <property type="entry name" value="Zinc/RING finger domain, C3HC4 (zinc finger)"/>
    <property type="match status" value="1"/>
</dbReference>
<comment type="caution">
    <text evidence="15">The sequence shown here is derived from an EMBL/GenBank/DDBJ whole genome shotgun (WGS) entry which is preliminary data.</text>
</comment>
<dbReference type="InterPro" id="IPR045194">
    <property type="entry name" value="MGRN1/RNF157-like"/>
</dbReference>
<dbReference type="PANTHER" id="PTHR22996">
    <property type="entry name" value="MAHOGUNIN"/>
    <property type="match status" value="1"/>
</dbReference>
<evidence type="ECO:0000256" key="13">
    <source>
        <dbReference type="SAM" id="MobiDB-lite"/>
    </source>
</evidence>
<dbReference type="GO" id="GO:0008270">
    <property type="term" value="F:zinc ion binding"/>
    <property type="evidence" value="ECO:0007669"/>
    <property type="project" value="UniProtKB-KW"/>
</dbReference>
<keyword evidence="7 12" id="KW-0863">Zinc-finger</keyword>
<evidence type="ECO:0000256" key="6">
    <source>
        <dbReference type="ARBA" id="ARBA00022723"/>
    </source>
</evidence>